<name>A0A0K0DCQ0_ANGCA</name>
<evidence type="ECO:0000313" key="1">
    <source>
        <dbReference type="Proteomes" id="UP000035642"/>
    </source>
</evidence>
<organism evidence="1 2">
    <name type="scientific">Angiostrongylus cantonensis</name>
    <name type="common">Rat lungworm</name>
    <dbReference type="NCBI Taxonomy" id="6313"/>
    <lineage>
        <taxon>Eukaryota</taxon>
        <taxon>Metazoa</taxon>
        <taxon>Ecdysozoa</taxon>
        <taxon>Nematoda</taxon>
        <taxon>Chromadorea</taxon>
        <taxon>Rhabditida</taxon>
        <taxon>Rhabditina</taxon>
        <taxon>Rhabditomorpha</taxon>
        <taxon>Strongyloidea</taxon>
        <taxon>Metastrongylidae</taxon>
        <taxon>Angiostrongylus</taxon>
    </lineage>
</organism>
<dbReference type="Proteomes" id="UP000035642">
    <property type="component" value="Unassembled WGS sequence"/>
</dbReference>
<protein>
    <submittedName>
        <fullName evidence="2">DUF4277 domain-containing protein</fullName>
    </submittedName>
</protein>
<sequence>MSFSSQHDLESILLNRRDLMAYGDILSELKGKTMGGRMRYGVEQHMYTSLATVRNISLHL</sequence>
<keyword evidence="1" id="KW-1185">Reference proteome</keyword>
<dbReference type="AlphaFoldDB" id="A0A0K0DCQ0"/>
<accession>A0A0K0DCQ0</accession>
<reference evidence="1" key="1">
    <citation type="submission" date="2012-09" db="EMBL/GenBank/DDBJ databases">
        <authorList>
            <person name="Martin A.A."/>
        </authorList>
    </citation>
    <scope>NUCLEOTIDE SEQUENCE</scope>
</reference>
<evidence type="ECO:0000313" key="2">
    <source>
        <dbReference type="WBParaSite" id="ACAC_0000838201-mRNA-1"/>
    </source>
</evidence>
<proteinExistence type="predicted"/>
<dbReference type="WBParaSite" id="ACAC_0000838201-mRNA-1">
    <property type="protein sequence ID" value="ACAC_0000838201-mRNA-1"/>
    <property type="gene ID" value="ACAC_0000838201"/>
</dbReference>
<reference evidence="2" key="2">
    <citation type="submission" date="2017-02" db="UniProtKB">
        <authorList>
            <consortium name="WormBaseParasite"/>
        </authorList>
    </citation>
    <scope>IDENTIFICATION</scope>
</reference>